<dbReference type="InterPro" id="IPR053134">
    <property type="entry name" value="RNA-dir_DNA_polymerase"/>
</dbReference>
<dbReference type="InterPro" id="IPR000477">
    <property type="entry name" value="RT_dom"/>
</dbReference>
<name>A0A2I0GKD2_PUNGR</name>
<gene>
    <name evidence="2" type="ORF">CRG98_050197</name>
</gene>
<proteinExistence type="predicted"/>
<reference evidence="2 3" key="1">
    <citation type="submission" date="2017-11" db="EMBL/GenBank/DDBJ databases">
        <title>De-novo sequencing of pomegranate (Punica granatum L.) genome.</title>
        <authorList>
            <person name="Akparov Z."/>
            <person name="Amiraslanov A."/>
            <person name="Hajiyeva S."/>
            <person name="Abbasov M."/>
            <person name="Kaur K."/>
            <person name="Hamwieh A."/>
            <person name="Solovyev V."/>
            <person name="Salamov A."/>
            <person name="Braich B."/>
            <person name="Kosarev P."/>
            <person name="Mahmoud A."/>
            <person name="Hajiyev E."/>
            <person name="Babayeva S."/>
            <person name="Izzatullayeva V."/>
            <person name="Mammadov A."/>
            <person name="Mammadov A."/>
            <person name="Sharifova S."/>
            <person name="Ojaghi J."/>
            <person name="Eynullazada K."/>
            <person name="Bayramov B."/>
            <person name="Abdulazimova A."/>
            <person name="Shahmuradov I."/>
        </authorList>
    </citation>
    <scope>NUCLEOTIDE SEQUENCE [LARGE SCALE GENOMIC DNA]</scope>
    <source>
        <strain evidence="3">cv. AG2017</strain>
        <tissue evidence="2">Leaf</tissue>
    </source>
</reference>
<evidence type="ECO:0000313" key="3">
    <source>
        <dbReference type="Proteomes" id="UP000233551"/>
    </source>
</evidence>
<feature type="domain" description="Reverse transcriptase" evidence="1">
    <location>
        <begin position="5"/>
        <end position="103"/>
    </location>
</feature>
<dbReference type="EMBL" id="PGOL01044895">
    <property type="protein sequence ID" value="PKH64006.1"/>
    <property type="molecule type" value="Genomic_DNA"/>
</dbReference>
<dbReference type="Pfam" id="PF00078">
    <property type="entry name" value="RVT_1"/>
    <property type="match status" value="1"/>
</dbReference>
<dbReference type="PANTHER" id="PTHR24559:SF457">
    <property type="entry name" value="RNA-DIRECTED DNA POLYMERASE HOMOLOG"/>
    <property type="match status" value="1"/>
</dbReference>
<dbReference type="STRING" id="22663.A0A2I0GKD2"/>
<keyword evidence="3" id="KW-1185">Reference proteome</keyword>
<dbReference type="Proteomes" id="UP000233551">
    <property type="component" value="Unassembled WGS sequence"/>
</dbReference>
<dbReference type="Gene3D" id="3.30.70.270">
    <property type="match status" value="1"/>
</dbReference>
<protein>
    <recommendedName>
        <fullName evidence="1">Reverse transcriptase domain-containing protein</fullName>
    </recommendedName>
</protein>
<comment type="caution">
    <text evidence="2">The sequence shown here is derived from an EMBL/GenBank/DDBJ whole genome shotgun (WGS) entry which is preliminary data.</text>
</comment>
<dbReference type="InterPro" id="IPR043502">
    <property type="entry name" value="DNA/RNA_pol_sf"/>
</dbReference>
<dbReference type="AlphaFoldDB" id="A0A2I0GKD2"/>
<evidence type="ECO:0000259" key="1">
    <source>
        <dbReference type="Pfam" id="PF00078"/>
    </source>
</evidence>
<evidence type="ECO:0000313" key="2">
    <source>
        <dbReference type="EMBL" id="PKH64006.1"/>
    </source>
</evidence>
<sequence>MAEEDKIKTTFITMWGTFCYEVMPFGLKNAGATYQRAMVTLFHDMMHKEIEVYVDDMIAKSKEGEDHLVNLKRLFDRLKKYKLRLNSAKCTFGVKSRKLLGFVVSENGIEVELDKVKAIVELPLPLTVREVRSFL</sequence>
<dbReference type="InterPro" id="IPR043128">
    <property type="entry name" value="Rev_trsase/Diguanyl_cyclase"/>
</dbReference>
<dbReference type="SUPFAM" id="SSF56672">
    <property type="entry name" value="DNA/RNA polymerases"/>
    <property type="match status" value="1"/>
</dbReference>
<dbReference type="PANTHER" id="PTHR24559">
    <property type="entry name" value="TRANSPOSON TY3-I GAG-POL POLYPROTEIN"/>
    <property type="match status" value="1"/>
</dbReference>
<organism evidence="2 3">
    <name type="scientific">Punica granatum</name>
    <name type="common">Pomegranate</name>
    <dbReference type="NCBI Taxonomy" id="22663"/>
    <lineage>
        <taxon>Eukaryota</taxon>
        <taxon>Viridiplantae</taxon>
        <taxon>Streptophyta</taxon>
        <taxon>Embryophyta</taxon>
        <taxon>Tracheophyta</taxon>
        <taxon>Spermatophyta</taxon>
        <taxon>Magnoliopsida</taxon>
        <taxon>eudicotyledons</taxon>
        <taxon>Gunneridae</taxon>
        <taxon>Pentapetalae</taxon>
        <taxon>rosids</taxon>
        <taxon>malvids</taxon>
        <taxon>Myrtales</taxon>
        <taxon>Lythraceae</taxon>
        <taxon>Punica</taxon>
    </lineage>
</organism>
<dbReference type="CDD" id="cd01647">
    <property type="entry name" value="RT_LTR"/>
    <property type="match status" value="1"/>
</dbReference>
<accession>A0A2I0GKD2</accession>